<dbReference type="GO" id="GO:0000049">
    <property type="term" value="F:tRNA binding"/>
    <property type="evidence" value="ECO:0007669"/>
    <property type="project" value="InterPro"/>
</dbReference>
<protein>
    <recommendedName>
        <fullName evidence="6">Ribonuclease P protein component</fullName>
        <ecNumber evidence="6">3.1.26.5</ecNumber>
    </recommendedName>
</protein>
<evidence type="ECO:0000256" key="6">
    <source>
        <dbReference type="NCBIfam" id="TIGR00188"/>
    </source>
</evidence>
<reference evidence="7" key="1">
    <citation type="journal article" name="Gene X">
        <title>Dynamics of repeat-associated plasticity in the aaap gene family in Anaplasma marginale.</title>
        <authorList>
            <person name="Fallquist H.M."/>
            <person name="Tao J."/>
            <person name="Cheng X."/>
            <person name="Pierle S.A."/>
            <person name="Broschat S.L."/>
            <person name="Brayton K.A."/>
        </authorList>
    </citation>
    <scope>NUCLEOTIDE SEQUENCE</scope>
    <source>
        <strain evidence="7">Virginia</strain>
    </source>
</reference>
<dbReference type="InterPro" id="IPR000100">
    <property type="entry name" value="RNase_P"/>
</dbReference>
<evidence type="ECO:0000256" key="2">
    <source>
        <dbReference type="ARBA" id="ARBA00022722"/>
    </source>
</evidence>
<dbReference type="Pfam" id="PF00825">
    <property type="entry name" value="Ribonuclease_P"/>
    <property type="match status" value="1"/>
</dbReference>
<name>A0A871E2U6_ANAMA</name>
<evidence type="ECO:0000313" key="7">
    <source>
        <dbReference type="EMBL" id="QOS44327.1"/>
    </source>
</evidence>
<dbReference type="GO" id="GO:0004526">
    <property type="term" value="F:ribonuclease P activity"/>
    <property type="evidence" value="ECO:0007669"/>
    <property type="project" value="UniProtKB-UniRule"/>
</dbReference>
<dbReference type="PANTHER" id="PTHR33992">
    <property type="entry name" value="RIBONUCLEASE P PROTEIN COMPONENT"/>
    <property type="match status" value="1"/>
</dbReference>
<accession>A0A871E2U6</accession>
<dbReference type="InterPro" id="IPR014721">
    <property type="entry name" value="Ribsml_uS5_D2-typ_fold_subgr"/>
</dbReference>
<dbReference type="GO" id="GO:0042781">
    <property type="term" value="F:3'-tRNA processing endoribonuclease activity"/>
    <property type="evidence" value="ECO:0007669"/>
    <property type="project" value="TreeGrafter"/>
</dbReference>
<keyword evidence="2" id="KW-0540">Nuclease</keyword>
<dbReference type="NCBIfam" id="TIGR00188">
    <property type="entry name" value="rnpA"/>
    <property type="match status" value="1"/>
</dbReference>
<dbReference type="Gene3D" id="3.30.230.10">
    <property type="match status" value="1"/>
</dbReference>
<keyword evidence="5" id="KW-0694">RNA-binding</keyword>
<dbReference type="InterPro" id="IPR020568">
    <property type="entry name" value="Ribosomal_Su5_D2-typ_SF"/>
</dbReference>
<keyword evidence="3" id="KW-0255">Endonuclease</keyword>
<organism evidence="7">
    <name type="scientific">Anaplasma marginale</name>
    <dbReference type="NCBI Taxonomy" id="770"/>
    <lineage>
        <taxon>Bacteria</taxon>
        <taxon>Pseudomonadati</taxon>
        <taxon>Pseudomonadota</taxon>
        <taxon>Alphaproteobacteria</taxon>
        <taxon>Rickettsiales</taxon>
        <taxon>Anaplasmataceae</taxon>
        <taxon>Anaplasma</taxon>
    </lineage>
</organism>
<evidence type="ECO:0000256" key="3">
    <source>
        <dbReference type="ARBA" id="ARBA00022759"/>
    </source>
</evidence>
<dbReference type="GO" id="GO:0030677">
    <property type="term" value="C:ribonuclease P complex"/>
    <property type="evidence" value="ECO:0007669"/>
    <property type="project" value="TreeGrafter"/>
</dbReference>
<sequence length="119" mass="13114">MVTLKKRKEFARARFSGRSASSKGLLLQAVEDSAHPPGSDGLVRVGFTVSKKSGNSVVRNRIRRRLRVIAQDVISTSAARGFCYVFVSSSRLSETKLPVLRSSLVSCLKRLRLHVPVCD</sequence>
<dbReference type="PANTHER" id="PTHR33992:SF1">
    <property type="entry name" value="RIBONUCLEASE P PROTEIN COMPONENT"/>
    <property type="match status" value="1"/>
</dbReference>
<keyword evidence="1" id="KW-0819">tRNA processing</keyword>
<evidence type="ECO:0000256" key="5">
    <source>
        <dbReference type="ARBA" id="ARBA00022884"/>
    </source>
</evidence>
<keyword evidence="4" id="KW-0378">Hydrolase</keyword>
<dbReference type="AlphaFoldDB" id="A0A871E2U6"/>
<gene>
    <name evidence="7" type="primary">AM881</name>
</gene>
<dbReference type="SUPFAM" id="SSF54211">
    <property type="entry name" value="Ribosomal protein S5 domain 2-like"/>
    <property type="match status" value="1"/>
</dbReference>
<evidence type="ECO:0000256" key="1">
    <source>
        <dbReference type="ARBA" id="ARBA00022694"/>
    </source>
</evidence>
<evidence type="ECO:0000256" key="4">
    <source>
        <dbReference type="ARBA" id="ARBA00022801"/>
    </source>
</evidence>
<dbReference type="EMBL" id="MK330656">
    <property type="protein sequence ID" value="QOS44327.1"/>
    <property type="molecule type" value="Genomic_DNA"/>
</dbReference>
<proteinExistence type="predicted"/>
<dbReference type="EC" id="3.1.26.5" evidence="6"/>